<dbReference type="Proteomes" id="UP000322976">
    <property type="component" value="Unassembled WGS sequence"/>
</dbReference>
<dbReference type="RefSeq" id="WP_203227764.1">
    <property type="nucleotide sequence ID" value="NZ_VTPS01000024.1"/>
</dbReference>
<accession>A0A5D8QB56</accession>
<dbReference type="EMBL" id="VTPS01000024">
    <property type="protein sequence ID" value="TZE80753.1"/>
    <property type="molecule type" value="Genomic_DNA"/>
</dbReference>
<organism evidence="1 2">
    <name type="scientific">Calorimonas adulescens</name>
    <dbReference type="NCBI Taxonomy" id="2606906"/>
    <lineage>
        <taxon>Bacteria</taxon>
        <taxon>Bacillati</taxon>
        <taxon>Bacillota</taxon>
        <taxon>Clostridia</taxon>
        <taxon>Thermoanaerobacterales</taxon>
        <taxon>Thermoanaerobacteraceae</taxon>
        <taxon>Calorimonas</taxon>
    </lineage>
</organism>
<evidence type="ECO:0000313" key="2">
    <source>
        <dbReference type="Proteomes" id="UP000322976"/>
    </source>
</evidence>
<reference evidence="1 2" key="1">
    <citation type="submission" date="2019-08" db="EMBL/GenBank/DDBJ databases">
        <title>Calorimonas adulescens gen. nov., sp. nov., an anaerobic thermophilic bacterium from Sakhalin hot spring.</title>
        <authorList>
            <person name="Khomyakova M.A."/>
            <person name="Merkel A.Y."/>
            <person name="Novikov A."/>
            <person name="Bonch-Osmolovskaya E.A."/>
            <person name="Slobodkin A.I."/>
        </authorList>
    </citation>
    <scope>NUCLEOTIDE SEQUENCE [LARGE SCALE GENOMIC DNA]</scope>
    <source>
        <strain evidence="1 2">A05MB</strain>
    </source>
</reference>
<dbReference type="AlphaFoldDB" id="A0A5D8QB56"/>
<sequence length="67" mass="7596">MPLPDRHLVETLQGLLLGDPKRILCKAWPKSLNFAAFYALASRGYLDLEEGLNEVDFNICSVYLSRI</sequence>
<protein>
    <submittedName>
        <fullName evidence="1">Uncharacterized protein</fullName>
    </submittedName>
</protein>
<comment type="caution">
    <text evidence="1">The sequence shown here is derived from an EMBL/GenBank/DDBJ whole genome shotgun (WGS) entry which is preliminary data.</text>
</comment>
<evidence type="ECO:0000313" key="1">
    <source>
        <dbReference type="EMBL" id="TZE80753.1"/>
    </source>
</evidence>
<name>A0A5D8QB56_9THEO</name>
<gene>
    <name evidence="1" type="ORF">FWJ32_12070</name>
</gene>
<proteinExistence type="predicted"/>
<keyword evidence="2" id="KW-1185">Reference proteome</keyword>